<reference evidence="2 3" key="1">
    <citation type="submission" date="2016-01" db="EMBL/GenBank/DDBJ databases">
        <title>The new phylogeny of the genus Mycobacterium.</title>
        <authorList>
            <person name="Tarcisio F."/>
            <person name="Conor M."/>
            <person name="Antonella G."/>
            <person name="Elisabetta G."/>
            <person name="Giulia F.S."/>
            <person name="Sara T."/>
            <person name="Anna F."/>
            <person name="Clotilde B."/>
            <person name="Roberto B."/>
            <person name="Veronica D.S."/>
            <person name="Fabio R."/>
            <person name="Monica P."/>
            <person name="Olivier J."/>
            <person name="Enrico T."/>
            <person name="Nicola S."/>
        </authorList>
    </citation>
    <scope>NUCLEOTIDE SEQUENCE [LARGE SCALE GENOMIC DNA]</scope>
    <source>
        <strain evidence="2 3">DSM 44160</strain>
    </source>
</reference>
<feature type="transmembrane region" description="Helical" evidence="1">
    <location>
        <begin position="68"/>
        <end position="87"/>
    </location>
</feature>
<evidence type="ECO:0000313" key="3">
    <source>
        <dbReference type="Proteomes" id="UP000193928"/>
    </source>
</evidence>
<evidence type="ECO:0000313" key="2">
    <source>
        <dbReference type="EMBL" id="ORV96304.1"/>
    </source>
</evidence>
<organism evidence="2 3">
    <name type="scientific">Mycobacterium gordonae</name>
    <dbReference type="NCBI Taxonomy" id="1778"/>
    <lineage>
        <taxon>Bacteria</taxon>
        <taxon>Bacillati</taxon>
        <taxon>Actinomycetota</taxon>
        <taxon>Actinomycetes</taxon>
        <taxon>Mycobacteriales</taxon>
        <taxon>Mycobacteriaceae</taxon>
        <taxon>Mycobacterium</taxon>
    </lineage>
</organism>
<feature type="transmembrane region" description="Helical" evidence="1">
    <location>
        <begin position="42"/>
        <end position="62"/>
    </location>
</feature>
<dbReference type="RefSeq" id="WP_069434667.1">
    <property type="nucleotide sequence ID" value="NZ_JACKSU010000052.1"/>
</dbReference>
<feature type="transmembrane region" description="Helical" evidence="1">
    <location>
        <begin position="12"/>
        <end position="30"/>
    </location>
</feature>
<name>A0A1X1XBT8_MYCGO</name>
<gene>
    <name evidence="2" type="ORF">AWC08_12625</name>
</gene>
<proteinExistence type="predicted"/>
<keyword evidence="1" id="KW-1133">Transmembrane helix</keyword>
<comment type="caution">
    <text evidence="2">The sequence shown here is derived from an EMBL/GenBank/DDBJ whole genome shotgun (WGS) entry which is preliminary data.</text>
</comment>
<dbReference type="EMBL" id="LQOY01000014">
    <property type="protein sequence ID" value="ORV96304.1"/>
    <property type="molecule type" value="Genomic_DNA"/>
</dbReference>
<dbReference type="Pfam" id="PF13781">
    <property type="entry name" value="DoxX_3"/>
    <property type="match status" value="1"/>
</dbReference>
<keyword evidence="1" id="KW-0812">Transmembrane</keyword>
<keyword evidence="1" id="KW-0472">Membrane</keyword>
<accession>A0A1X1XBT8</accession>
<evidence type="ECO:0008006" key="4">
    <source>
        <dbReference type="Google" id="ProtNLM"/>
    </source>
</evidence>
<keyword evidence="3" id="KW-1185">Reference proteome</keyword>
<protein>
    <recommendedName>
        <fullName evidence="4">DoxX family protein</fullName>
    </recommendedName>
</protein>
<sequence length="94" mass="10542">MAVHTENSGRRLGLWVSAIGVAHFVVPRCFDPINRLGFPNHAREFTYINGALETLIGLLMASPRTRRQSTVISACYVVYLTTAIVFTQQKTFRS</sequence>
<dbReference type="InterPro" id="IPR025695">
    <property type="entry name" value="DoxX-like"/>
</dbReference>
<dbReference type="AlphaFoldDB" id="A0A1X1XBT8"/>
<evidence type="ECO:0000256" key="1">
    <source>
        <dbReference type="SAM" id="Phobius"/>
    </source>
</evidence>
<dbReference type="Proteomes" id="UP000193928">
    <property type="component" value="Unassembled WGS sequence"/>
</dbReference>